<dbReference type="Pfam" id="PF04500">
    <property type="entry name" value="FLYWCH"/>
    <property type="match status" value="1"/>
</dbReference>
<accession>A0AAU9TFL9</accession>
<evidence type="ECO:0000256" key="1">
    <source>
        <dbReference type="ARBA" id="ARBA00022723"/>
    </source>
</evidence>
<dbReference type="AlphaFoldDB" id="A0AAU9TFL9"/>
<keyword evidence="3" id="KW-0862">Zinc</keyword>
<feature type="domain" description="FLYWCH-type" evidence="4">
    <location>
        <begin position="28"/>
        <end position="88"/>
    </location>
</feature>
<gene>
    <name evidence="5" type="ORF">EEDITHA_LOCUS2226</name>
</gene>
<evidence type="ECO:0000256" key="3">
    <source>
        <dbReference type="ARBA" id="ARBA00022833"/>
    </source>
</evidence>
<name>A0AAU9TFL9_EUPED</name>
<dbReference type="Proteomes" id="UP001153954">
    <property type="component" value="Unassembled WGS sequence"/>
</dbReference>
<reference evidence="5" key="1">
    <citation type="submission" date="2022-03" db="EMBL/GenBank/DDBJ databases">
        <authorList>
            <person name="Tunstrom K."/>
        </authorList>
    </citation>
    <scope>NUCLEOTIDE SEQUENCE</scope>
</reference>
<keyword evidence="1" id="KW-0479">Metal-binding</keyword>
<evidence type="ECO:0000313" key="6">
    <source>
        <dbReference type="Proteomes" id="UP001153954"/>
    </source>
</evidence>
<dbReference type="Gene3D" id="2.20.25.240">
    <property type="match status" value="1"/>
</dbReference>
<dbReference type="InterPro" id="IPR007588">
    <property type="entry name" value="Znf_FLYWCH"/>
</dbReference>
<comment type="caution">
    <text evidence="5">The sequence shown here is derived from an EMBL/GenBank/DDBJ whole genome shotgun (WGS) entry which is preliminary data.</text>
</comment>
<evidence type="ECO:0000259" key="4">
    <source>
        <dbReference type="Pfam" id="PF04500"/>
    </source>
</evidence>
<protein>
    <recommendedName>
        <fullName evidence="4">FLYWCH-type domain-containing protein</fullName>
    </recommendedName>
</protein>
<sequence length="104" mass="11940">MIRLLSGKQLVMVEGFTFHSTDAHFIKLMNGTVLFMAHDYSYHKIAGVKYCGGIRWQCSSRKKSKCNAFAVLSEDQETVYRISGFHNHEPPVYMEMAPGQYMKI</sequence>
<organism evidence="5 6">
    <name type="scientific">Euphydryas editha</name>
    <name type="common">Edith's checkerspot</name>
    <dbReference type="NCBI Taxonomy" id="104508"/>
    <lineage>
        <taxon>Eukaryota</taxon>
        <taxon>Metazoa</taxon>
        <taxon>Ecdysozoa</taxon>
        <taxon>Arthropoda</taxon>
        <taxon>Hexapoda</taxon>
        <taxon>Insecta</taxon>
        <taxon>Pterygota</taxon>
        <taxon>Neoptera</taxon>
        <taxon>Endopterygota</taxon>
        <taxon>Lepidoptera</taxon>
        <taxon>Glossata</taxon>
        <taxon>Ditrysia</taxon>
        <taxon>Papilionoidea</taxon>
        <taxon>Nymphalidae</taxon>
        <taxon>Nymphalinae</taxon>
        <taxon>Euphydryas</taxon>
    </lineage>
</organism>
<proteinExistence type="predicted"/>
<keyword evidence="6" id="KW-1185">Reference proteome</keyword>
<dbReference type="EMBL" id="CAKOGL010000004">
    <property type="protein sequence ID" value="CAH2085783.1"/>
    <property type="molecule type" value="Genomic_DNA"/>
</dbReference>
<evidence type="ECO:0000313" key="5">
    <source>
        <dbReference type="EMBL" id="CAH2085783.1"/>
    </source>
</evidence>
<dbReference type="GO" id="GO:0008270">
    <property type="term" value="F:zinc ion binding"/>
    <property type="evidence" value="ECO:0007669"/>
    <property type="project" value="UniProtKB-KW"/>
</dbReference>
<keyword evidence="2" id="KW-0863">Zinc-finger</keyword>
<evidence type="ECO:0000256" key="2">
    <source>
        <dbReference type="ARBA" id="ARBA00022771"/>
    </source>
</evidence>